<evidence type="ECO:0000313" key="2">
    <source>
        <dbReference type="Proteomes" id="UP001432322"/>
    </source>
</evidence>
<reference evidence="1" key="1">
    <citation type="submission" date="2023-10" db="EMBL/GenBank/DDBJ databases">
        <title>Genome assembly of Pristionchus species.</title>
        <authorList>
            <person name="Yoshida K."/>
            <person name="Sommer R.J."/>
        </authorList>
    </citation>
    <scope>NUCLEOTIDE SEQUENCE</scope>
    <source>
        <strain evidence="1">RS5133</strain>
    </source>
</reference>
<protein>
    <submittedName>
        <fullName evidence="1">Uncharacterized protein</fullName>
    </submittedName>
</protein>
<dbReference type="Proteomes" id="UP001432322">
    <property type="component" value="Unassembled WGS sequence"/>
</dbReference>
<keyword evidence="2" id="KW-1185">Reference proteome</keyword>
<dbReference type="AlphaFoldDB" id="A0AAV5URB8"/>
<comment type="caution">
    <text evidence="1">The sequence shown here is derived from an EMBL/GenBank/DDBJ whole genome shotgun (WGS) entry which is preliminary data.</text>
</comment>
<dbReference type="Gene3D" id="2.40.160.110">
    <property type="match status" value="1"/>
</dbReference>
<proteinExistence type="predicted"/>
<feature type="non-terminal residue" evidence="1">
    <location>
        <position position="1"/>
    </location>
</feature>
<organism evidence="1 2">
    <name type="scientific">Pristionchus fissidentatus</name>
    <dbReference type="NCBI Taxonomy" id="1538716"/>
    <lineage>
        <taxon>Eukaryota</taxon>
        <taxon>Metazoa</taxon>
        <taxon>Ecdysozoa</taxon>
        <taxon>Nematoda</taxon>
        <taxon>Chromadorea</taxon>
        <taxon>Rhabditida</taxon>
        <taxon>Rhabditina</taxon>
        <taxon>Diplogasteromorpha</taxon>
        <taxon>Diplogasteroidea</taxon>
        <taxon>Neodiplogasteridae</taxon>
        <taxon>Pristionchus</taxon>
    </lineage>
</organism>
<name>A0AAV5URB8_9BILA</name>
<gene>
    <name evidence="1" type="ORF">PFISCL1PPCAC_161</name>
</gene>
<dbReference type="EMBL" id="BTSY01000001">
    <property type="protein sequence ID" value="GMT08864.1"/>
    <property type="molecule type" value="Genomic_DNA"/>
</dbReference>
<evidence type="ECO:0000313" key="1">
    <source>
        <dbReference type="EMBL" id="GMT08864.1"/>
    </source>
</evidence>
<sequence>DSAGAEYTYFSDHRGIGIRDGDGGDVCLLLSFGLQMRNLNLGEGAPIENIDLSESVLGGRCGSADDDSAYLSAKFTHVNRTRTFQFDFKQAKIVVDRYEQVRWSLFQISYSEAYSDQKVAFTSPNDSSVISGPLKQQFTCRDTINTTLTHSSYQPIDVFLSPPVDIQPYGLSSNIYLCERTRRRSLSESFEAKSTVASGIVLLLSSIGVIVGHTLRRHFIPERKRAYDNLG</sequence>
<accession>A0AAV5URB8</accession>